<dbReference type="CDD" id="cd16261">
    <property type="entry name" value="EF2_snRNP_III"/>
    <property type="match status" value="1"/>
</dbReference>
<dbReference type="NCBIfam" id="TIGR00490">
    <property type="entry name" value="aEF-2"/>
    <property type="match status" value="1"/>
</dbReference>
<evidence type="ECO:0000256" key="1">
    <source>
        <dbReference type="ARBA" id="ARBA00004496"/>
    </source>
</evidence>
<keyword evidence="5 10" id="KW-0251">Elongation factor</keyword>
<dbReference type="Pfam" id="PF14492">
    <property type="entry name" value="EFG_III"/>
    <property type="match status" value="1"/>
</dbReference>
<dbReference type="InterPro" id="IPR000795">
    <property type="entry name" value="T_Tr_GTP-bd_dom"/>
</dbReference>
<accession>A0A644TXI1</accession>
<evidence type="ECO:0000313" key="10">
    <source>
        <dbReference type="EMBL" id="MPL71638.1"/>
    </source>
</evidence>
<keyword evidence="4" id="KW-0547">Nucleotide-binding</keyword>
<dbReference type="PROSITE" id="PS00301">
    <property type="entry name" value="G_TR_1"/>
    <property type="match status" value="1"/>
</dbReference>
<dbReference type="SMART" id="SM00838">
    <property type="entry name" value="EFG_C"/>
    <property type="match status" value="1"/>
</dbReference>
<evidence type="ECO:0000256" key="5">
    <source>
        <dbReference type="ARBA" id="ARBA00022768"/>
    </source>
</evidence>
<dbReference type="GO" id="GO:0003924">
    <property type="term" value="F:GTPase activity"/>
    <property type="evidence" value="ECO:0007669"/>
    <property type="project" value="InterPro"/>
</dbReference>
<protein>
    <recommendedName>
        <fullName evidence="2">Elongation factor 2</fullName>
    </recommendedName>
</protein>
<dbReference type="CDD" id="cd16268">
    <property type="entry name" value="EF2_II"/>
    <property type="match status" value="1"/>
</dbReference>
<gene>
    <name evidence="10" type="primary">fusA_13</name>
    <name evidence="10" type="ORF">SDC9_17415</name>
</gene>
<dbReference type="Pfam" id="PF00679">
    <property type="entry name" value="EFG_C"/>
    <property type="match status" value="1"/>
</dbReference>
<reference evidence="10" key="1">
    <citation type="submission" date="2019-08" db="EMBL/GenBank/DDBJ databases">
        <authorList>
            <person name="Kucharzyk K."/>
            <person name="Murdoch R.W."/>
            <person name="Higgins S."/>
            <person name="Loffler F."/>
        </authorList>
    </citation>
    <scope>NUCLEOTIDE SEQUENCE</scope>
</reference>
<dbReference type="InterPro" id="IPR005225">
    <property type="entry name" value="Small_GTP-bd"/>
</dbReference>
<keyword evidence="3" id="KW-0963">Cytoplasm</keyword>
<feature type="domain" description="Tr-type G" evidence="9">
    <location>
        <begin position="19"/>
        <end position="261"/>
    </location>
</feature>
<dbReference type="InterPro" id="IPR000640">
    <property type="entry name" value="EFG_V-like"/>
</dbReference>
<comment type="function">
    <text evidence="8">Catalyzes the GTP-dependent ribosomal translocation step during translation elongation. During this step, the ribosome changes from the pre-translocational (PRE) to the post-translocational (POST) state as the newly formed A-site-bound peptidyl-tRNA and P-site-bound deacylated tRNA move to the P and E sites, respectively. Catalyzes the coordinated movement of the two tRNA molecules, the mRNA and conformational changes in the ribosome.</text>
</comment>
<dbReference type="Gene3D" id="3.30.70.870">
    <property type="entry name" value="Elongation Factor G (Translational Gtpase), domain 3"/>
    <property type="match status" value="1"/>
</dbReference>
<dbReference type="GO" id="GO:0005829">
    <property type="term" value="C:cytosol"/>
    <property type="evidence" value="ECO:0007669"/>
    <property type="project" value="TreeGrafter"/>
</dbReference>
<dbReference type="HAMAP" id="MF_00054_A">
    <property type="entry name" value="EF_G_EF_2_A"/>
    <property type="match status" value="1"/>
</dbReference>
<sequence length="732" mass="79669">MSRGKKMVERITELMNDPEHIRNIGIVAHIDHGKTTLSDNLLSGAGMISEELSGKACWMDSDEEEQARGITIDASNVSMVHMVGGHEYLINMIDTPGHVDFGGDVTRAMRAVDGAVVVVDAVEGPMPQTETVLRQALKEGVHPVLFINKVDRLINELKVNPQEMMIRLGKVIDKVNKLIKGMNEELYTKGGWKLDPMKGNVAFGSALYNWAVSIPYIKTTGVSLQTVIDKCNEGDMKYLAKASPLHAVLLDMVVTFLPNPLQAQGKRCHIIWHGDVESPVGKAMYGCDANGPIAMMITDISFDKHAGEVATGRLFSGTLTRGQEVFISGTAGKPNRLQGVGIFMGPTRVEVEKVVAGNIAAVTGLSDAIVGSTVTSLKDMTPFESLKHYSEPVMTVAVEAKNMKDLPKLIEVLHQVGKEDPTVRININEETGEHLIAGMGELHLEVVTGRIKRDKGVEIVTSPPIVVYRETVAKPLDGTVEGKSPNRHNRFFMSVEPMPEAILKAIQSGEISMNMENIPRRDALFALGMDKDEAKSVKDIYGSNMFIDCTKGIQYLNETMELILDGVHEALDGGPLADEQVQNVLIKLHDVKLHEDAIHRGPGQVIPAVRGGMKAGLLMAGDTLLEPIQRIQITVPQDQMGAAISQIQGRRGTLSTTESEGDQIVVNGEAPVAELFGFAGDIRSATEGRAMWSTEFAGFSPVPQGMLSEIVMGIRKRKGLKEQIPTPKDYLD</sequence>
<dbReference type="InterPro" id="IPR014721">
    <property type="entry name" value="Ribsml_uS5_D2-typ_fold_subgr"/>
</dbReference>
<proteinExistence type="inferred from homology"/>
<dbReference type="FunFam" id="3.30.70.870:FF:000002">
    <property type="entry name" value="Translation elongation factor 2"/>
    <property type="match status" value="1"/>
</dbReference>
<dbReference type="PANTHER" id="PTHR42908">
    <property type="entry name" value="TRANSLATION ELONGATION FACTOR-RELATED"/>
    <property type="match status" value="1"/>
</dbReference>
<dbReference type="FunFam" id="3.30.70.240:FF:000001">
    <property type="entry name" value="Elongation factor G"/>
    <property type="match status" value="1"/>
</dbReference>
<evidence type="ECO:0000259" key="9">
    <source>
        <dbReference type="PROSITE" id="PS51722"/>
    </source>
</evidence>
<dbReference type="InterPro" id="IPR027417">
    <property type="entry name" value="P-loop_NTPase"/>
</dbReference>
<dbReference type="PROSITE" id="PS51722">
    <property type="entry name" value="G_TR_2"/>
    <property type="match status" value="1"/>
</dbReference>
<dbReference type="SUPFAM" id="SSF54211">
    <property type="entry name" value="Ribosomal protein S5 domain 2-like"/>
    <property type="match status" value="1"/>
</dbReference>
<dbReference type="Gene3D" id="2.40.30.10">
    <property type="entry name" value="Translation factors"/>
    <property type="match status" value="1"/>
</dbReference>
<dbReference type="InterPro" id="IPR005517">
    <property type="entry name" value="Transl_elong_EFG/EF2_IV"/>
</dbReference>
<dbReference type="CDD" id="cd01514">
    <property type="entry name" value="Elongation_Factor_C"/>
    <property type="match status" value="1"/>
</dbReference>
<dbReference type="PANTHER" id="PTHR42908:SF3">
    <property type="entry name" value="ELONGATION FACTOR-LIKE GTPASE 1"/>
    <property type="match status" value="1"/>
</dbReference>
<dbReference type="CDD" id="cd01681">
    <property type="entry name" value="aeEF2_snRNP_like_IV"/>
    <property type="match status" value="1"/>
</dbReference>
<evidence type="ECO:0000256" key="7">
    <source>
        <dbReference type="ARBA" id="ARBA00023134"/>
    </source>
</evidence>
<dbReference type="SUPFAM" id="SSF50447">
    <property type="entry name" value="Translation proteins"/>
    <property type="match status" value="1"/>
</dbReference>
<dbReference type="EMBL" id="VSSQ01000060">
    <property type="protein sequence ID" value="MPL71638.1"/>
    <property type="molecule type" value="Genomic_DNA"/>
</dbReference>
<dbReference type="Gene3D" id="3.40.50.300">
    <property type="entry name" value="P-loop containing nucleotide triphosphate hydrolases"/>
    <property type="match status" value="1"/>
</dbReference>
<dbReference type="Pfam" id="PF03144">
    <property type="entry name" value="GTP_EFTU_D2"/>
    <property type="match status" value="1"/>
</dbReference>
<dbReference type="SUPFAM" id="SSF52540">
    <property type="entry name" value="P-loop containing nucleoside triphosphate hydrolases"/>
    <property type="match status" value="1"/>
</dbReference>
<comment type="subcellular location">
    <subcellularLocation>
        <location evidence="1">Cytoplasm</location>
    </subcellularLocation>
</comment>
<dbReference type="Gene3D" id="3.30.230.10">
    <property type="match status" value="1"/>
</dbReference>
<dbReference type="InterPro" id="IPR004161">
    <property type="entry name" value="EFTu-like_2"/>
</dbReference>
<keyword evidence="7" id="KW-0342">GTP-binding</keyword>
<dbReference type="Gene3D" id="3.30.70.240">
    <property type="match status" value="1"/>
</dbReference>
<dbReference type="InterPro" id="IPR004543">
    <property type="entry name" value="Transl_elong_EFG/EF2_arc"/>
</dbReference>
<evidence type="ECO:0000256" key="3">
    <source>
        <dbReference type="ARBA" id="ARBA00022490"/>
    </source>
</evidence>
<evidence type="ECO:0000256" key="8">
    <source>
        <dbReference type="ARBA" id="ARBA00024731"/>
    </source>
</evidence>
<dbReference type="GO" id="GO:0003746">
    <property type="term" value="F:translation elongation factor activity"/>
    <property type="evidence" value="ECO:0007669"/>
    <property type="project" value="UniProtKB-KW"/>
</dbReference>
<dbReference type="AlphaFoldDB" id="A0A644TXI1"/>
<dbReference type="SMART" id="SM00889">
    <property type="entry name" value="EFG_IV"/>
    <property type="match status" value="1"/>
</dbReference>
<dbReference type="NCBIfam" id="TIGR00231">
    <property type="entry name" value="small_GTP"/>
    <property type="match status" value="1"/>
</dbReference>
<dbReference type="GO" id="GO:1990904">
    <property type="term" value="C:ribonucleoprotein complex"/>
    <property type="evidence" value="ECO:0007669"/>
    <property type="project" value="TreeGrafter"/>
</dbReference>
<dbReference type="InterPro" id="IPR035647">
    <property type="entry name" value="EFG_III/V"/>
</dbReference>
<comment type="caution">
    <text evidence="10">The sequence shown here is derived from an EMBL/GenBank/DDBJ whole genome shotgun (WGS) entry which is preliminary data.</text>
</comment>
<dbReference type="Pfam" id="PF03764">
    <property type="entry name" value="EFG_IV"/>
    <property type="match status" value="1"/>
</dbReference>
<keyword evidence="6" id="KW-0648">Protein biosynthesis</keyword>
<evidence type="ECO:0000256" key="4">
    <source>
        <dbReference type="ARBA" id="ARBA00022741"/>
    </source>
</evidence>
<evidence type="ECO:0000256" key="2">
    <source>
        <dbReference type="ARBA" id="ARBA00017891"/>
    </source>
</evidence>
<evidence type="ECO:0000256" key="6">
    <source>
        <dbReference type="ARBA" id="ARBA00022917"/>
    </source>
</evidence>
<dbReference type="GO" id="GO:0005525">
    <property type="term" value="F:GTP binding"/>
    <property type="evidence" value="ECO:0007669"/>
    <property type="project" value="UniProtKB-KW"/>
</dbReference>
<organism evidence="10">
    <name type="scientific">bioreactor metagenome</name>
    <dbReference type="NCBI Taxonomy" id="1076179"/>
    <lineage>
        <taxon>unclassified sequences</taxon>
        <taxon>metagenomes</taxon>
        <taxon>ecological metagenomes</taxon>
    </lineage>
</organism>
<dbReference type="Pfam" id="PF00009">
    <property type="entry name" value="GTP_EFTU"/>
    <property type="match status" value="1"/>
</dbReference>
<name>A0A644TXI1_9ZZZZ</name>
<dbReference type="PRINTS" id="PR00315">
    <property type="entry name" value="ELONGATNFCT"/>
</dbReference>
<dbReference type="InterPro" id="IPR020568">
    <property type="entry name" value="Ribosomal_Su5_D2-typ_SF"/>
</dbReference>
<dbReference type="InterPro" id="IPR031157">
    <property type="entry name" value="G_TR_CS"/>
</dbReference>
<dbReference type="InterPro" id="IPR009000">
    <property type="entry name" value="Transl_B-barrel_sf"/>
</dbReference>
<dbReference type="SUPFAM" id="SSF54980">
    <property type="entry name" value="EF-G C-terminal domain-like"/>
    <property type="match status" value="2"/>
</dbReference>
<dbReference type="InterPro" id="IPR041095">
    <property type="entry name" value="EFG_II"/>
</dbReference>